<organism evidence="6 7">
    <name type="scientific">Salinisphaera orenii YIM 95161</name>
    <dbReference type="NCBI Taxonomy" id="1051139"/>
    <lineage>
        <taxon>Bacteria</taxon>
        <taxon>Pseudomonadati</taxon>
        <taxon>Pseudomonadota</taxon>
        <taxon>Gammaproteobacteria</taxon>
        <taxon>Salinisphaerales</taxon>
        <taxon>Salinisphaeraceae</taxon>
        <taxon>Salinisphaera</taxon>
    </lineage>
</organism>
<keyword evidence="5" id="KW-0560">Oxidoreductase</keyword>
<evidence type="ECO:0000256" key="1">
    <source>
        <dbReference type="ARBA" id="ARBA00001947"/>
    </source>
</evidence>
<keyword evidence="3" id="KW-0479">Metal-binding</keyword>
<comment type="caution">
    <text evidence="6">The sequence shown here is derived from an EMBL/GenBank/DDBJ whole genome shotgun (WGS) entry which is preliminary data.</text>
</comment>
<gene>
    <name evidence="6" type="ORF">SAHL_10075</name>
</gene>
<keyword evidence="4" id="KW-0862">Zinc</keyword>
<dbReference type="PANTHER" id="PTHR43350:SF19">
    <property type="entry name" value="D-GULOSIDE 3-DEHYDROGENASE"/>
    <property type="match status" value="1"/>
</dbReference>
<protein>
    <submittedName>
        <fullName evidence="6">Dehydrogenase</fullName>
    </submittedName>
</protein>
<dbReference type="OrthoDB" id="9781588at2"/>
<comment type="similarity">
    <text evidence="2">Belongs to the zinc-containing alcohol dehydrogenase family.</text>
</comment>
<evidence type="ECO:0000256" key="4">
    <source>
        <dbReference type="ARBA" id="ARBA00022833"/>
    </source>
</evidence>
<dbReference type="InterPro" id="IPR036291">
    <property type="entry name" value="NAD(P)-bd_dom_sf"/>
</dbReference>
<dbReference type="GO" id="GO:0046872">
    <property type="term" value="F:metal ion binding"/>
    <property type="evidence" value="ECO:0007669"/>
    <property type="project" value="UniProtKB-KW"/>
</dbReference>
<dbReference type="Gene3D" id="3.90.180.10">
    <property type="entry name" value="Medium-chain alcohol dehydrogenases, catalytic domain"/>
    <property type="match status" value="2"/>
</dbReference>
<dbReference type="PANTHER" id="PTHR43350">
    <property type="entry name" value="NAD-DEPENDENT ALCOHOL DEHYDROGENASE"/>
    <property type="match status" value="1"/>
</dbReference>
<dbReference type="EMBL" id="AYKF01000086">
    <property type="protein sequence ID" value="ROO28583.1"/>
    <property type="molecule type" value="Genomic_DNA"/>
</dbReference>
<evidence type="ECO:0000256" key="5">
    <source>
        <dbReference type="ARBA" id="ARBA00023002"/>
    </source>
</evidence>
<comment type="cofactor">
    <cofactor evidence="1">
        <name>Zn(2+)</name>
        <dbReference type="ChEBI" id="CHEBI:29105"/>
    </cofactor>
</comment>
<dbReference type="GO" id="GO:0016491">
    <property type="term" value="F:oxidoreductase activity"/>
    <property type="evidence" value="ECO:0007669"/>
    <property type="project" value="UniProtKB-KW"/>
</dbReference>
<reference evidence="6 7" key="1">
    <citation type="submission" date="2013-10" db="EMBL/GenBank/DDBJ databases">
        <title>Salinisphaera halophila YIM 95161 Genome Sequencing.</title>
        <authorList>
            <person name="Lai Q."/>
            <person name="Li C."/>
            <person name="Shao Z."/>
        </authorList>
    </citation>
    <scope>NUCLEOTIDE SEQUENCE [LARGE SCALE GENOMIC DNA]</scope>
    <source>
        <strain evidence="6 7">YIM 95161</strain>
    </source>
</reference>
<proteinExistence type="inferred from homology"/>
<dbReference type="RefSeq" id="WP_123591287.1">
    <property type="nucleotide sequence ID" value="NZ_AYKF01000086.1"/>
</dbReference>
<evidence type="ECO:0000256" key="3">
    <source>
        <dbReference type="ARBA" id="ARBA00022723"/>
    </source>
</evidence>
<evidence type="ECO:0000313" key="6">
    <source>
        <dbReference type="EMBL" id="ROO28583.1"/>
    </source>
</evidence>
<dbReference type="AlphaFoldDB" id="A0A423PSL7"/>
<sequence>MNDTGDRAFWLHPPHDSRIEPIAVGAPGAGELRVRSRYSAVSRGTETLVYAGGVPASEYERMRAPFQAGALPGPVRHGYANVGVVEAGPDEWLGREVFCLYSHQTRYVVPVDAVVALPADVPPERAVLAANMETAINALWDTAPGIGERITVIGAGVVGALVAGLAASLPGADVELVDIDDRKAPLGSALGLRFRSPAAAAGERDRVIHASGSEAGLAQALTLAGFEATVTEMSWYGAQAPRVPLGGAFHSRRLTLRASQVGGVAPGQRPRWSHHRRLGLAVSLLADARFDALIDAEAPFERLPEVMARLADPHDPTLCQRIRYD</sequence>
<dbReference type="SUPFAM" id="SSF50129">
    <property type="entry name" value="GroES-like"/>
    <property type="match status" value="1"/>
</dbReference>
<accession>A0A423PSL7</accession>
<dbReference type="InterPro" id="IPR011032">
    <property type="entry name" value="GroES-like_sf"/>
</dbReference>
<dbReference type="Proteomes" id="UP000285123">
    <property type="component" value="Unassembled WGS sequence"/>
</dbReference>
<dbReference type="Gene3D" id="3.40.50.720">
    <property type="entry name" value="NAD(P)-binding Rossmann-like Domain"/>
    <property type="match status" value="1"/>
</dbReference>
<name>A0A423PSL7_9GAMM</name>
<evidence type="ECO:0000313" key="7">
    <source>
        <dbReference type="Proteomes" id="UP000285123"/>
    </source>
</evidence>
<evidence type="ECO:0000256" key="2">
    <source>
        <dbReference type="ARBA" id="ARBA00008072"/>
    </source>
</evidence>
<dbReference type="CDD" id="cd08255">
    <property type="entry name" value="2-desacetyl-2-hydroxyethyl_bacteriochlorophyllide_like"/>
    <property type="match status" value="1"/>
</dbReference>
<dbReference type="SUPFAM" id="SSF51735">
    <property type="entry name" value="NAD(P)-binding Rossmann-fold domains"/>
    <property type="match status" value="1"/>
</dbReference>